<proteinExistence type="predicted"/>
<reference evidence="1 2" key="1">
    <citation type="submission" date="2018-06" db="EMBL/GenBank/DDBJ databases">
        <authorList>
            <consortium name="Pathogen Informatics"/>
            <person name="Doyle S."/>
        </authorList>
    </citation>
    <scope>NUCLEOTIDE SEQUENCE [LARGE SCALE GENOMIC DNA]</scope>
    <source>
        <strain evidence="1 2">NCTC13100</strain>
    </source>
</reference>
<name>A0A379DGS5_9PORP</name>
<gene>
    <name evidence="1" type="ORF">NCTC13100_00666</name>
</gene>
<organism evidence="1 2">
    <name type="scientific">Porphyromonas macacae</name>
    <dbReference type="NCBI Taxonomy" id="28115"/>
    <lineage>
        <taxon>Bacteria</taxon>
        <taxon>Pseudomonadati</taxon>
        <taxon>Bacteroidota</taxon>
        <taxon>Bacteroidia</taxon>
        <taxon>Bacteroidales</taxon>
        <taxon>Porphyromonadaceae</taxon>
        <taxon>Porphyromonas</taxon>
    </lineage>
</organism>
<evidence type="ECO:0000313" key="1">
    <source>
        <dbReference type="EMBL" id="SUB77541.1"/>
    </source>
</evidence>
<sequence length="116" mass="13620">MKHYYGRVPACGVFCGGCPTFLREKKPCPGAERNKPRCERCKTFHLCCQEKGITHCFECVIFPCKKFKTFTKRWEKYGQNFIENQNLLKKLGEHAFLAYFNLKQSGNNKEITQKDR</sequence>
<dbReference type="AlphaFoldDB" id="A0A379DGS5"/>
<dbReference type="RefSeq" id="WP_081612794.1">
    <property type="nucleotide sequence ID" value="NZ_UGTI01000001.1"/>
</dbReference>
<dbReference type="Pfam" id="PF12675">
    <property type="entry name" value="DUF3795"/>
    <property type="match status" value="1"/>
</dbReference>
<accession>A0A379DGS5</accession>
<dbReference type="Proteomes" id="UP000254263">
    <property type="component" value="Unassembled WGS sequence"/>
</dbReference>
<dbReference type="EMBL" id="UGTI01000001">
    <property type="protein sequence ID" value="SUB77541.1"/>
    <property type="molecule type" value="Genomic_DNA"/>
</dbReference>
<dbReference type="InterPro" id="IPR024227">
    <property type="entry name" value="DUF3795"/>
</dbReference>
<protein>
    <submittedName>
        <fullName evidence="1">Protein of uncharacterized function (DUF3795)</fullName>
    </submittedName>
</protein>
<evidence type="ECO:0000313" key="2">
    <source>
        <dbReference type="Proteomes" id="UP000254263"/>
    </source>
</evidence>